<evidence type="ECO:0000259" key="8">
    <source>
        <dbReference type="PROSITE" id="PS50928"/>
    </source>
</evidence>
<dbReference type="HOGENOM" id="CLU_016047_1_1_9"/>
<keyword evidence="10" id="KW-1185">Reference proteome</keyword>
<dbReference type="eggNOG" id="COG0395">
    <property type="taxonomic scope" value="Bacteria"/>
</dbReference>
<evidence type="ECO:0000256" key="6">
    <source>
        <dbReference type="ARBA" id="ARBA00023136"/>
    </source>
</evidence>
<reference evidence="10" key="1">
    <citation type="submission" date="2010-11" db="EMBL/GenBank/DDBJ databases">
        <title>The complete genome of Mahella australiensis DSM 15567.</title>
        <authorList>
            <consortium name="US DOE Joint Genome Institute (JGI-PGF)"/>
            <person name="Lucas S."/>
            <person name="Copeland A."/>
            <person name="Lapidus A."/>
            <person name="Bruce D."/>
            <person name="Goodwin L."/>
            <person name="Pitluck S."/>
            <person name="Kyrpides N."/>
            <person name="Mavromatis K."/>
            <person name="Pagani I."/>
            <person name="Ivanova N."/>
            <person name="Teshima H."/>
            <person name="Brettin T."/>
            <person name="Detter J.C."/>
            <person name="Han C."/>
            <person name="Tapia R."/>
            <person name="Land M."/>
            <person name="Hauser L."/>
            <person name="Markowitz V."/>
            <person name="Cheng J.-F."/>
            <person name="Hugenholtz P."/>
            <person name="Woyke T."/>
            <person name="Wu D."/>
            <person name="Spring S."/>
            <person name="Pukall R."/>
            <person name="Steenblock K."/>
            <person name="Schneider S."/>
            <person name="Klenk H.-P."/>
            <person name="Eisen J.A."/>
        </authorList>
    </citation>
    <scope>NUCLEOTIDE SEQUENCE [LARGE SCALE GENOMIC DNA]</scope>
    <source>
        <strain evidence="10">DSM 15567 / CIP 107919 / 50-1 BON</strain>
    </source>
</reference>
<keyword evidence="2 7" id="KW-0813">Transport</keyword>
<feature type="transmembrane region" description="Helical" evidence="7">
    <location>
        <begin position="188"/>
        <end position="211"/>
    </location>
</feature>
<evidence type="ECO:0000256" key="3">
    <source>
        <dbReference type="ARBA" id="ARBA00022475"/>
    </source>
</evidence>
<evidence type="ECO:0000256" key="5">
    <source>
        <dbReference type="ARBA" id="ARBA00022989"/>
    </source>
</evidence>
<evidence type="ECO:0000256" key="7">
    <source>
        <dbReference type="RuleBase" id="RU363032"/>
    </source>
</evidence>
<reference evidence="9 10" key="2">
    <citation type="journal article" date="2011" name="Stand. Genomic Sci.">
        <title>Complete genome sequence of Mahella australiensis type strain (50-1 BON).</title>
        <authorList>
            <person name="Sikorski J."/>
            <person name="Teshima H."/>
            <person name="Nolan M."/>
            <person name="Lucas S."/>
            <person name="Hammon N."/>
            <person name="Deshpande S."/>
            <person name="Cheng J.F."/>
            <person name="Pitluck S."/>
            <person name="Liolios K."/>
            <person name="Pagani I."/>
            <person name="Ivanova N."/>
            <person name="Huntemann M."/>
            <person name="Mavromatis K."/>
            <person name="Ovchinikova G."/>
            <person name="Pati A."/>
            <person name="Tapia R."/>
            <person name="Han C."/>
            <person name="Goodwin L."/>
            <person name="Chen A."/>
            <person name="Palaniappan K."/>
            <person name="Land M."/>
            <person name="Hauser L."/>
            <person name="Ngatchou-Djao O.D."/>
            <person name="Rohde M."/>
            <person name="Pukall R."/>
            <person name="Spring S."/>
            <person name="Abt B."/>
            <person name="Goker M."/>
            <person name="Detter J.C."/>
            <person name="Woyke T."/>
            <person name="Bristow J."/>
            <person name="Markowitz V."/>
            <person name="Hugenholtz P."/>
            <person name="Eisen J.A."/>
            <person name="Kyrpides N.C."/>
            <person name="Klenk H.P."/>
            <person name="Lapidus A."/>
        </authorList>
    </citation>
    <scope>NUCLEOTIDE SEQUENCE [LARGE SCALE GENOMIC DNA]</scope>
    <source>
        <strain evidence="10">DSM 15567 / CIP 107919 / 50-1 BON</strain>
    </source>
</reference>
<evidence type="ECO:0000313" key="10">
    <source>
        <dbReference type="Proteomes" id="UP000008457"/>
    </source>
</evidence>
<organism evidence="9 10">
    <name type="scientific">Mahella australiensis (strain DSM 15567 / CIP 107919 / 50-1 BON)</name>
    <dbReference type="NCBI Taxonomy" id="697281"/>
    <lineage>
        <taxon>Bacteria</taxon>
        <taxon>Bacillati</taxon>
        <taxon>Bacillota</taxon>
        <taxon>Clostridia</taxon>
        <taxon>Thermoanaerobacterales</taxon>
        <taxon>Thermoanaerobacterales Family IV. Incertae Sedis</taxon>
        <taxon>Mahella</taxon>
    </lineage>
</organism>
<dbReference type="Proteomes" id="UP000008457">
    <property type="component" value="Chromosome"/>
</dbReference>
<keyword evidence="6 7" id="KW-0472">Membrane</keyword>
<dbReference type="InterPro" id="IPR035906">
    <property type="entry name" value="MetI-like_sf"/>
</dbReference>
<dbReference type="Gene3D" id="1.10.3720.10">
    <property type="entry name" value="MetI-like"/>
    <property type="match status" value="1"/>
</dbReference>
<keyword evidence="3" id="KW-1003">Cell membrane</keyword>
<dbReference type="PANTHER" id="PTHR43744">
    <property type="entry name" value="ABC TRANSPORTER PERMEASE PROTEIN MG189-RELATED-RELATED"/>
    <property type="match status" value="1"/>
</dbReference>
<dbReference type="EMBL" id="CP002360">
    <property type="protein sequence ID" value="AEE95356.1"/>
    <property type="molecule type" value="Genomic_DNA"/>
</dbReference>
<comment type="subcellular location">
    <subcellularLocation>
        <location evidence="1 7">Cell membrane</location>
        <topology evidence="1 7">Multi-pass membrane protein</topology>
    </subcellularLocation>
</comment>
<feature type="transmembrane region" description="Helical" evidence="7">
    <location>
        <begin position="81"/>
        <end position="100"/>
    </location>
</feature>
<dbReference type="InterPro" id="IPR000515">
    <property type="entry name" value="MetI-like"/>
</dbReference>
<dbReference type="SUPFAM" id="SSF161098">
    <property type="entry name" value="MetI-like"/>
    <property type="match status" value="1"/>
</dbReference>
<dbReference type="RefSeq" id="WP_013779790.1">
    <property type="nucleotide sequence ID" value="NC_015520.1"/>
</dbReference>
<keyword evidence="5 7" id="KW-1133">Transmembrane helix</keyword>
<accession>F3ZVY2</accession>
<feature type="transmembrane region" description="Helical" evidence="7">
    <location>
        <begin position="247"/>
        <end position="268"/>
    </location>
</feature>
<dbReference type="Pfam" id="PF00528">
    <property type="entry name" value="BPD_transp_1"/>
    <property type="match status" value="1"/>
</dbReference>
<evidence type="ECO:0000256" key="1">
    <source>
        <dbReference type="ARBA" id="ARBA00004651"/>
    </source>
</evidence>
<dbReference type="STRING" id="697281.Mahau_0133"/>
<feature type="domain" description="ABC transmembrane type-1" evidence="8">
    <location>
        <begin position="77"/>
        <end position="268"/>
    </location>
</feature>
<keyword evidence="4 7" id="KW-0812">Transmembrane</keyword>
<feature type="transmembrane region" description="Helical" evidence="7">
    <location>
        <begin position="148"/>
        <end position="167"/>
    </location>
</feature>
<feature type="transmembrane region" description="Helical" evidence="7">
    <location>
        <begin position="112"/>
        <end position="136"/>
    </location>
</feature>
<protein>
    <submittedName>
        <fullName evidence="9">Carbohydrate ABC transporter membrane protein 2, CUT1 family</fullName>
    </submittedName>
</protein>
<sequence length="283" mass="32281">MKSIKIRRISGTILYHGFIWIFGFFMIYPILWLVASSFKDEVEIFQKSYSLIPSSLQFDNYVQGWKGFGGITFGTFFKNSFVIVILSTIGQVASSALVAYGFARIKFVGQKVLFGCMIVTMLLPSQVLMIPQYILFSKLGWVNSFKPLVVPSYFGYPFFIFLMMQFMEGIPRELDEAARIDGCNQWGIFFRILLPLIRPAMITSAIFSFYWKWQDFFGPLLYIKKPNLYPVSLALKLFSDPAAVTDWGAMFAMSTLSLVPVFIIFVMCQKYIVEGISTTGLKG</sequence>
<dbReference type="PANTHER" id="PTHR43744:SF6">
    <property type="entry name" value="ABC TRANSPORTER PERMEASE PROTEIN YESQ-RELATED"/>
    <property type="match status" value="1"/>
</dbReference>
<dbReference type="OrthoDB" id="9771544at2"/>
<proteinExistence type="inferred from homology"/>
<feature type="transmembrane region" description="Helical" evidence="7">
    <location>
        <begin position="12"/>
        <end position="35"/>
    </location>
</feature>
<gene>
    <name evidence="9" type="ordered locus">Mahau_0133</name>
</gene>
<dbReference type="PROSITE" id="PS50928">
    <property type="entry name" value="ABC_TM1"/>
    <property type="match status" value="1"/>
</dbReference>
<evidence type="ECO:0000256" key="4">
    <source>
        <dbReference type="ARBA" id="ARBA00022692"/>
    </source>
</evidence>
<dbReference type="GO" id="GO:0005886">
    <property type="term" value="C:plasma membrane"/>
    <property type="evidence" value="ECO:0007669"/>
    <property type="project" value="UniProtKB-SubCell"/>
</dbReference>
<evidence type="ECO:0000256" key="2">
    <source>
        <dbReference type="ARBA" id="ARBA00022448"/>
    </source>
</evidence>
<dbReference type="CDD" id="cd06261">
    <property type="entry name" value="TM_PBP2"/>
    <property type="match status" value="1"/>
</dbReference>
<dbReference type="AlphaFoldDB" id="F3ZVY2"/>
<dbReference type="KEGG" id="mas:Mahau_0133"/>
<evidence type="ECO:0000313" key="9">
    <source>
        <dbReference type="EMBL" id="AEE95356.1"/>
    </source>
</evidence>
<dbReference type="GO" id="GO:0055085">
    <property type="term" value="P:transmembrane transport"/>
    <property type="evidence" value="ECO:0007669"/>
    <property type="project" value="InterPro"/>
</dbReference>
<comment type="similarity">
    <text evidence="7">Belongs to the binding-protein-dependent transport system permease family.</text>
</comment>
<name>F3ZVY2_MAHA5</name>